<organism evidence="1 2">
    <name type="scientific">Ceriporiopsis subvermispora (strain B)</name>
    <name type="common">White-rot fungus</name>
    <name type="synonym">Gelatoporia subvermispora</name>
    <dbReference type="NCBI Taxonomy" id="914234"/>
    <lineage>
        <taxon>Eukaryota</taxon>
        <taxon>Fungi</taxon>
        <taxon>Dikarya</taxon>
        <taxon>Basidiomycota</taxon>
        <taxon>Agaricomycotina</taxon>
        <taxon>Agaricomycetes</taxon>
        <taxon>Polyporales</taxon>
        <taxon>Gelatoporiaceae</taxon>
        <taxon>Gelatoporia</taxon>
    </lineage>
</organism>
<reference evidence="1 2" key="1">
    <citation type="journal article" date="2012" name="Proc. Natl. Acad. Sci. U.S.A.">
        <title>Comparative genomics of Ceriporiopsis subvermispora and Phanerochaete chrysosporium provide insight into selective ligninolysis.</title>
        <authorList>
            <person name="Fernandez-Fueyo E."/>
            <person name="Ruiz-Duenas F.J."/>
            <person name="Ferreira P."/>
            <person name="Floudas D."/>
            <person name="Hibbett D.S."/>
            <person name="Canessa P."/>
            <person name="Larrondo L.F."/>
            <person name="James T.Y."/>
            <person name="Seelenfreund D."/>
            <person name="Lobos S."/>
            <person name="Polanco R."/>
            <person name="Tello M."/>
            <person name="Honda Y."/>
            <person name="Watanabe T."/>
            <person name="Watanabe T."/>
            <person name="Ryu J.S."/>
            <person name="Kubicek C.P."/>
            <person name="Schmoll M."/>
            <person name="Gaskell J."/>
            <person name="Hammel K.E."/>
            <person name="St John F.J."/>
            <person name="Vanden Wymelenberg A."/>
            <person name="Sabat G."/>
            <person name="Splinter BonDurant S."/>
            <person name="Syed K."/>
            <person name="Yadav J.S."/>
            <person name="Doddapaneni H."/>
            <person name="Subramanian V."/>
            <person name="Lavin J.L."/>
            <person name="Oguiza J.A."/>
            <person name="Perez G."/>
            <person name="Pisabarro A.G."/>
            <person name="Ramirez L."/>
            <person name="Santoyo F."/>
            <person name="Master E."/>
            <person name="Coutinho P.M."/>
            <person name="Henrissat B."/>
            <person name="Lombard V."/>
            <person name="Magnuson J.K."/>
            <person name="Kuees U."/>
            <person name="Hori C."/>
            <person name="Igarashi K."/>
            <person name="Samejima M."/>
            <person name="Held B.W."/>
            <person name="Barry K.W."/>
            <person name="LaButti K.M."/>
            <person name="Lapidus A."/>
            <person name="Lindquist E.A."/>
            <person name="Lucas S.M."/>
            <person name="Riley R."/>
            <person name="Salamov A.A."/>
            <person name="Hoffmeister D."/>
            <person name="Schwenk D."/>
            <person name="Hadar Y."/>
            <person name="Yarden O."/>
            <person name="de Vries R.P."/>
            <person name="Wiebenga A."/>
            <person name="Stenlid J."/>
            <person name="Eastwood D."/>
            <person name="Grigoriev I.V."/>
            <person name="Berka R.M."/>
            <person name="Blanchette R.A."/>
            <person name="Kersten P."/>
            <person name="Martinez A.T."/>
            <person name="Vicuna R."/>
            <person name="Cullen D."/>
        </authorList>
    </citation>
    <scope>NUCLEOTIDE SEQUENCE [LARGE SCALE GENOMIC DNA]</scope>
    <source>
        <strain evidence="1 2">B</strain>
    </source>
</reference>
<accession>M2QT85</accession>
<keyword evidence="2" id="KW-1185">Reference proteome</keyword>
<evidence type="ECO:0000313" key="2">
    <source>
        <dbReference type="Proteomes" id="UP000016930"/>
    </source>
</evidence>
<dbReference type="Proteomes" id="UP000016930">
    <property type="component" value="Unassembled WGS sequence"/>
</dbReference>
<proteinExistence type="predicted"/>
<sequence>MHRFERKIIPMTRQLGIAVACGCSSAQGSRGRLGVMAAGKICTDEREARRRQAGEKGRTNWGRTPEKRSICLASEEAANQANATSITASRVPRESLAFEAGVPYDIIWFDSVFMMFRAMVLQIPDCLASQVISIDSRCQSQFCHMKWNEYYRALAGWRVGSAKGKGKGIHYCTLHPWVPLR</sequence>
<evidence type="ECO:0000313" key="1">
    <source>
        <dbReference type="EMBL" id="EMD40258.1"/>
    </source>
</evidence>
<dbReference type="STRING" id="914234.M2QT85"/>
<protein>
    <submittedName>
        <fullName evidence="1">Uncharacterized protein</fullName>
    </submittedName>
</protein>
<dbReference type="EMBL" id="KB445793">
    <property type="protein sequence ID" value="EMD40258.1"/>
    <property type="molecule type" value="Genomic_DNA"/>
</dbReference>
<gene>
    <name evidence="1" type="ORF">CERSUDRAFT_72030</name>
</gene>
<dbReference type="AlphaFoldDB" id="M2QT85"/>
<name>M2QT85_CERS8</name>
<dbReference type="HOGENOM" id="CLU_1488830_0_0_1"/>